<evidence type="ECO:0000313" key="3">
    <source>
        <dbReference type="Proteomes" id="UP000005104"/>
    </source>
</evidence>
<accession>H5XT22</accession>
<dbReference type="EMBL" id="CM001441">
    <property type="protein sequence ID" value="EHQ88129.1"/>
    <property type="molecule type" value="Genomic_DNA"/>
</dbReference>
<dbReference type="STRING" id="768710.DesyoDRAFT_0957"/>
<dbReference type="RefSeq" id="WP_007780088.1">
    <property type="nucleotide sequence ID" value="NZ_CM001441.1"/>
</dbReference>
<dbReference type="OrthoDB" id="1796602at2"/>
<dbReference type="SUPFAM" id="SSF51735">
    <property type="entry name" value="NAD(P)-binding Rossmann-fold domains"/>
    <property type="match status" value="1"/>
</dbReference>
<dbReference type="Pfam" id="PF13380">
    <property type="entry name" value="CoA_binding_2"/>
    <property type="match status" value="1"/>
</dbReference>
<evidence type="ECO:0000259" key="1">
    <source>
        <dbReference type="Pfam" id="PF13380"/>
    </source>
</evidence>
<organism evidence="2 3">
    <name type="scientific">Desulfosporosinus youngiae DSM 17734</name>
    <dbReference type="NCBI Taxonomy" id="768710"/>
    <lineage>
        <taxon>Bacteria</taxon>
        <taxon>Bacillati</taxon>
        <taxon>Bacillota</taxon>
        <taxon>Clostridia</taxon>
        <taxon>Eubacteriales</taxon>
        <taxon>Desulfitobacteriaceae</taxon>
        <taxon>Desulfosporosinus</taxon>
    </lineage>
</organism>
<dbReference type="Proteomes" id="UP000005104">
    <property type="component" value="Chromosome"/>
</dbReference>
<dbReference type="eggNOG" id="COG1832">
    <property type="taxonomic scope" value="Bacteria"/>
</dbReference>
<reference evidence="2 3" key="1">
    <citation type="submission" date="2011-11" db="EMBL/GenBank/DDBJ databases">
        <title>The Noncontiguous Finished genome of Desulfosporosinus youngiae DSM 17734.</title>
        <authorList>
            <consortium name="US DOE Joint Genome Institute (JGI-PGF)"/>
            <person name="Lucas S."/>
            <person name="Han J."/>
            <person name="Lapidus A."/>
            <person name="Cheng J.-F."/>
            <person name="Goodwin L."/>
            <person name="Pitluck S."/>
            <person name="Peters L."/>
            <person name="Ovchinnikova G."/>
            <person name="Lu M."/>
            <person name="Land M.L."/>
            <person name="Hauser L."/>
            <person name="Pester M."/>
            <person name="Spring S."/>
            <person name="Ollivier B."/>
            <person name="Rattei T."/>
            <person name="Klenk H.-P."/>
            <person name="Wagner M."/>
            <person name="Loy A."/>
            <person name="Woyke T.J."/>
        </authorList>
    </citation>
    <scope>NUCLEOTIDE SEQUENCE [LARGE SCALE GENOMIC DNA]</scope>
    <source>
        <strain evidence="2 3">DSM 17734</strain>
    </source>
</reference>
<feature type="domain" description="CoA-binding" evidence="1">
    <location>
        <begin position="19"/>
        <end position="130"/>
    </location>
</feature>
<gene>
    <name evidence="2" type="ORF">DesyoDRAFT_0957</name>
</gene>
<dbReference type="InterPro" id="IPR003781">
    <property type="entry name" value="CoA-bd"/>
</dbReference>
<dbReference type="HOGENOM" id="CLU_1666565_0_0_9"/>
<evidence type="ECO:0000313" key="2">
    <source>
        <dbReference type="EMBL" id="EHQ88129.1"/>
    </source>
</evidence>
<dbReference type="Gene3D" id="3.40.50.720">
    <property type="entry name" value="NAD(P)-binding Rossmann-like Domain"/>
    <property type="match status" value="1"/>
</dbReference>
<protein>
    <submittedName>
        <fullName evidence="2">Putative CoA-binding protein</fullName>
    </submittedName>
</protein>
<sequence>MAREKTIYPLAEGLSTQDTYAVLGNAQKFQKHKHAWKAWRALKDFGCVVYPVAEGLARIDGSKVYSNLAELTDKVSVVVPCLLPENLKSLVQDAVLAGCGKIWFQEQTWSRELQQECDSAGIEVIRGCVLRHRIYPSKISLRYLSPCYWHGLRDVKVPVKKFGRY</sequence>
<name>H5XT22_9FIRM</name>
<proteinExistence type="predicted"/>
<dbReference type="AlphaFoldDB" id="H5XT22"/>
<keyword evidence="3" id="KW-1185">Reference proteome</keyword>
<dbReference type="InterPro" id="IPR036291">
    <property type="entry name" value="NAD(P)-bd_dom_sf"/>
</dbReference>